<feature type="compositionally biased region" description="Basic and acidic residues" evidence="10">
    <location>
        <begin position="2881"/>
        <end position="2914"/>
    </location>
</feature>
<feature type="compositionally biased region" description="Basic and acidic residues" evidence="10">
    <location>
        <begin position="3207"/>
        <end position="3241"/>
    </location>
</feature>
<feature type="compositionally biased region" description="Basic and acidic residues" evidence="10">
    <location>
        <begin position="3149"/>
        <end position="3160"/>
    </location>
</feature>
<feature type="region of interest" description="Disordered" evidence="10">
    <location>
        <begin position="2695"/>
        <end position="2831"/>
    </location>
</feature>
<feature type="compositionally biased region" description="Basic and acidic residues" evidence="10">
    <location>
        <begin position="3001"/>
        <end position="3056"/>
    </location>
</feature>
<dbReference type="InterPro" id="IPR004102">
    <property type="entry name" value="Poly(ADP-ribose)pol_reg_dom"/>
</dbReference>
<feature type="compositionally biased region" description="Polar residues" evidence="10">
    <location>
        <begin position="44"/>
        <end position="54"/>
    </location>
</feature>
<organism evidence="13 14">
    <name type="scientific">Habropoda laboriosa</name>
    <dbReference type="NCBI Taxonomy" id="597456"/>
    <lineage>
        <taxon>Eukaryota</taxon>
        <taxon>Metazoa</taxon>
        <taxon>Ecdysozoa</taxon>
        <taxon>Arthropoda</taxon>
        <taxon>Hexapoda</taxon>
        <taxon>Insecta</taxon>
        <taxon>Pterygota</taxon>
        <taxon>Neoptera</taxon>
        <taxon>Endopterygota</taxon>
        <taxon>Hymenoptera</taxon>
        <taxon>Apocrita</taxon>
        <taxon>Aculeata</taxon>
        <taxon>Apoidea</taxon>
        <taxon>Anthophila</taxon>
        <taxon>Apidae</taxon>
        <taxon>Habropoda</taxon>
    </lineage>
</organism>
<feature type="compositionally biased region" description="Basic and acidic residues" evidence="10">
    <location>
        <begin position="3843"/>
        <end position="3856"/>
    </location>
</feature>
<feature type="compositionally biased region" description="Low complexity" evidence="10">
    <location>
        <begin position="435"/>
        <end position="444"/>
    </location>
</feature>
<feature type="region of interest" description="Disordered" evidence="10">
    <location>
        <begin position="3436"/>
        <end position="3478"/>
    </location>
</feature>
<evidence type="ECO:0000256" key="9">
    <source>
        <dbReference type="SAM" id="Coils"/>
    </source>
</evidence>
<feature type="compositionally biased region" description="Basic residues" evidence="10">
    <location>
        <begin position="750"/>
        <end position="760"/>
    </location>
</feature>
<dbReference type="GO" id="GO:0003950">
    <property type="term" value="F:NAD+ poly-ADP-ribosyltransferase activity"/>
    <property type="evidence" value="ECO:0007669"/>
    <property type="project" value="InterPro"/>
</dbReference>
<dbReference type="STRING" id="597456.A0A0L7RBZ2"/>
<comment type="subcellular location">
    <subcellularLocation>
        <location evidence="1">Nucleus membrane</location>
    </subcellularLocation>
</comment>
<feature type="region of interest" description="Disordered" evidence="10">
    <location>
        <begin position="5179"/>
        <end position="5232"/>
    </location>
</feature>
<feature type="compositionally biased region" description="Basic and acidic residues" evidence="10">
    <location>
        <begin position="1261"/>
        <end position="1334"/>
    </location>
</feature>
<feature type="compositionally biased region" description="Basic and acidic residues" evidence="10">
    <location>
        <begin position="1191"/>
        <end position="1238"/>
    </location>
</feature>
<dbReference type="SUPFAM" id="SSF46966">
    <property type="entry name" value="Spectrin repeat"/>
    <property type="match status" value="10"/>
</dbReference>
<feature type="compositionally biased region" description="Basic and acidic residues" evidence="10">
    <location>
        <begin position="187"/>
        <end position="196"/>
    </location>
</feature>
<dbReference type="InterPro" id="IPR018159">
    <property type="entry name" value="Spectrin/alpha-actinin"/>
</dbReference>
<feature type="compositionally biased region" description="Low complexity" evidence="10">
    <location>
        <begin position="4926"/>
        <end position="4941"/>
    </location>
</feature>
<feature type="region of interest" description="Disordered" evidence="10">
    <location>
        <begin position="317"/>
        <end position="336"/>
    </location>
</feature>
<feature type="compositionally biased region" description="Polar residues" evidence="10">
    <location>
        <begin position="2739"/>
        <end position="2757"/>
    </location>
</feature>
<feature type="compositionally biased region" description="Basic and acidic residues" evidence="10">
    <location>
        <begin position="761"/>
        <end position="898"/>
    </location>
</feature>
<feature type="compositionally biased region" description="Basic and acidic residues" evidence="10">
    <location>
        <begin position="3609"/>
        <end position="3622"/>
    </location>
</feature>
<feature type="compositionally biased region" description="Polar residues" evidence="10">
    <location>
        <begin position="5179"/>
        <end position="5204"/>
    </location>
</feature>
<feature type="compositionally biased region" description="Basic and acidic residues" evidence="10">
    <location>
        <begin position="2775"/>
        <end position="2796"/>
    </location>
</feature>
<feature type="compositionally biased region" description="Polar residues" evidence="10">
    <location>
        <begin position="592"/>
        <end position="607"/>
    </location>
</feature>
<feature type="compositionally biased region" description="Basic and acidic residues" evidence="10">
    <location>
        <begin position="5206"/>
        <end position="5215"/>
    </location>
</feature>
<evidence type="ECO:0000256" key="6">
    <source>
        <dbReference type="ARBA" id="ARBA00023136"/>
    </source>
</evidence>
<keyword evidence="3 8" id="KW-0812">Transmembrane</keyword>
<feature type="compositionally biased region" description="Polar residues" evidence="10">
    <location>
        <begin position="1453"/>
        <end position="1462"/>
    </location>
</feature>
<evidence type="ECO:0000256" key="2">
    <source>
        <dbReference type="ARBA" id="ARBA00008619"/>
    </source>
</evidence>
<keyword evidence="5" id="KW-1133">Transmembrane helix</keyword>
<dbReference type="GO" id="GO:0034993">
    <property type="term" value="C:meiotic nuclear membrane microtubule tethering complex"/>
    <property type="evidence" value="ECO:0007669"/>
    <property type="project" value="TreeGrafter"/>
</dbReference>
<gene>
    <name evidence="13" type="ORF">WH47_03502</name>
</gene>
<feature type="compositionally biased region" description="Basic and acidic residues" evidence="10">
    <location>
        <begin position="158"/>
        <end position="175"/>
    </location>
</feature>
<name>A0A0L7RBZ2_9HYME</name>
<feature type="region of interest" description="Disordered" evidence="10">
    <location>
        <begin position="2261"/>
        <end position="2302"/>
    </location>
</feature>
<evidence type="ECO:0000256" key="7">
    <source>
        <dbReference type="ARBA" id="ARBA00023242"/>
    </source>
</evidence>
<feature type="compositionally biased region" description="Basic and acidic residues" evidence="10">
    <location>
        <begin position="2805"/>
        <end position="2831"/>
    </location>
</feature>
<feature type="coiled-coil region" evidence="9">
    <location>
        <begin position="5513"/>
        <end position="5566"/>
    </location>
</feature>
<dbReference type="CDD" id="cd00176">
    <property type="entry name" value="SPEC"/>
    <property type="match status" value="2"/>
</dbReference>
<feature type="compositionally biased region" description="Basic and acidic residues" evidence="10">
    <location>
        <begin position="2524"/>
        <end position="2542"/>
    </location>
</feature>
<feature type="domain" description="PARP alpha-helical" evidence="12">
    <location>
        <begin position="3680"/>
        <end position="3823"/>
    </location>
</feature>
<feature type="compositionally biased region" description="Basic and acidic residues" evidence="10">
    <location>
        <begin position="3442"/>
        <end position="3458"/>
    </location>
</feature>
<feature type="region of interest" description="Disordered" evidence="10">
    <location>
        <begin position="2028"/>
        <end position="2059"/>
    </location>
</feature>
<dbReference type="SMART" id="SM01249">
    <property type="entry name" value="KASH"/>
    <property type="match status" value="1"/>
</dbReference>
<dbReference type="SMART" id="SM00150">
    <property type="entry name" value="SPEC"/>
    <property type="match status" value="8"/>
</dbReference>
<dbReference type="PROSITE" id="PS51049">
    <property type="entry name" value="KASH"/>
    <property type="match status" value="1"/>
</dbReference>
<feature type="compositionally biased region" description="Polar residues" evidence="10">
    <location>
        <begin position="533"/>
        <end position="574"/>
    </location>
</feature>
<feature type="coiled-coil region" evidence="9">
    <location>
        <begin position="3683"/>
        <end position="3758"/>
    </location>
</feature>
<feature type="compositionally biased region" description="Basic residues" evidence="10">
    <location>
        <begin position="3064"/>
        <end position="3075"/>
    </location>
</feature>
<comment type="similarity">
    <text evidence="2">Belongs to the nesprin family.</text>
</comment>
<dbReference type="GO" id="GO:0005640">
    <property type="term" value="C:nuclear outer membrane"/>
    <property type="evidence" value="ECO:0007669"/>
    <property type="project" value="TreeGrafter"/>
</dbReference>
<feature type="region of interest" description="Disordered" evidence="10">
    <location>
        <begin position="1140"/>
        <end position="1357"/>
    </location>
</feature>
<dbReference type="Gene3D" id="1.20.58.60">
    <property type="match status" value="7"/>
</dbReference>
<feature type="region of interest" description="Disordered" evidence="10">
    <location>
        <begin position="1370"/>
        <end position="1464"/>
    </location>
</feature>
<feature type="compositionally biased region" description="Basic and acidic residues" evidence="10">
    <location>
        <begin position="1140"/>
        <end position="1181"/>
    </location>
</feature>
<dbReference type="InterPro" id="IPR052403">
    <property type="entry name" value="LINC-complex_assoc"/>
</dbReference>
<feature type="coiled-coil region" evidence="9">
    <location>
        <begin position="7217"/>
        <end position="7247"/>
    </location>
</feature>
<keyword evidence="6 8" id="KW-0472">Membrane</keyword>
<evidence type="ECO:0000256" key="1">
    <source>
        <dbReference type="ARBA" id="ARBA00004126"/>
    </source>
</evidence>
<feature type="region of interest" description="Disordered" evidence="10">
    <location>
        <begin position="435"/>
        <end position="458"/>
    </location>
</feature>
<feature type="compositionally biased region" description="Basic and acidic residues" evidence="10">
    <location>
        <begin position="1422"/>
        <end position="1439"/>
    </location>
</feature>
<feature type="compositionally biased region" description="Basic and acidic residues" evidence="10">
    <location>
        <begin position="634"/>
        <end position="687"/>
    </location>
</feature>
<dbReference type="GO" id="GO:0051015">
    <property type="term" value="F:actin filament binding"/>
    <property type="evidence" value="ECO:0007669"/>
    <property type="project" value="TreeGrafter"/>
</dbReference>
<feature type="region of interest" description="Disordered" evidence="10">
    <location>
        <begin position="5115"/>
        <end position="5166"/>
    </location>
</feature>
<feature type="compositionally biased region" description="Basic and acidic residues" evidence="10">
    <location>
        <begin position="2921"/>
        <end position="2954"/>
    </location>
</feature>
<evidence type="ECO:0000256" key="3">
    <source>
        <dbReference type="ARBA" id="ARBA00022692"/>
    </source>
</evidence>
<feature type="compositionally biased region" description="Polar residues" evidence="10">
    <location>
        <begin position="96"/>
        <end position="107"/>
    </location>
</feature>
<dbReference type="InterPro" id="IPR012315">
    <property type="entry name" value="KASH"/>
</dbReference>
<dbReference type="GO" id="GO:0005737">
    <property type="term" value="C:cytoplasm"/>
    <property type="evidence" value="ECO:0007669"/>
    <property type="project" value="TreeGrafter"/>
</dbReference>
<evidence type="ECO:0000256" key="8">
    <source>
        <dbReference type="PROSITE-ProRule" id="PRU00385"/>
    </source>
</evidence>
<evidence type="ECO:0000256" key="10">
    <source>
        <dbReference type="SAM" id="MobiDB-lite"/>
    </source>
</evidence>
<keyword evidence="7" id="KW-0539">Nucleus</keyword>
<accession>A0A0L7RBZ2</accession>
<dbReference type="InterPro" id="IPR002017">
    <property type="entry name" value="Spectrin_repeat"/>
</dbReference>
<dbReference type="PANTHER" id="PTHR47535">
    <property type="entry name" value="MUSCLE-SPECIFIC PROTEIN 300 KDA, ISOFORM G"/>
    <property type="match status" value="1"/>
</dbReference>
<feature type="compositionally biased region" description="Basic and acidic residues" evidence="10">
    <location>
        <begin position="911"/>
        <end position="954"/>
    </location>
</feature>
<feature type="region of interest" description="Disordered" evidence="10">
    <location>
        <begin position="3149"/>
        <end position="3241"/>
    </location>
</feature>
<feature type="region of interest" description="Disordered" evidence="10">
    <location>
        <begin position="4310"/>
        <end position="4336"/>
    </location>
</feature>
<feature type="coiled-coil region" evidence="9">
    <location>
        <begin position="7075"/>
        <end position="7106"/>
    </location>
</feature>
<feature type="region of interest" description="Disordered" evidence="10">
    <location>
        <begin position="2852"/>
        <end position="3124"/>
    </location>
</feature>
<evidence type="ECO:0000313" key="14">
    <source>
        <dbReference type="Proteomes" id="UP000053825"/>
    </source>
</evidence>
<feature type="compositionally biased region" description="Polar residues" evidence="10">
    <location>
        <begin position="3099"/>
        <end position="3114"/>
    </location>
</feature>
<feature type="compositionally biased region" description="Polar residues" evidence="10">
    <location>
        <begin position="4946"/>
        <end position="4970"/>
    </location>
</feature>
<feature type="compositionally biased region" description="Basic and acidic residues" evidence="10">
    <location>
        <begin position="2039"/>
        <end position="2059"/>
    </location>
</feature>
<feature type="compositionally biased region" description="Basic and acidic residues" evidence="10">
    <location>
        <begin position="1017"/>
        <end position="1079"/>
    </location>
</feature>
<protein>
    <submittedName>
        <fullName evidence="13">Nesprin-1</fullName>
    </submittedName>
</protein>
<dbReference type="EMBL" id="KQ414617">
    <property type="protein sequence ID" value="KOC68344.1"/>
    <property type="molecule type" value="Genomic_DNA"/>
</dbReference>
<keyword evidence="14" id="KW-1185">Reference proteome</keyword>
<feature type="coiled-coil region" evidence="9">
    <location>
        <begin position="6344"/>
        <end position="6371"/>
    </location>
</feature>
<dbReference type="Pfam" id="PF00435">
    <property type="entry name" value="Spectrin"/>
    <property type="match status" value="3"/>
</dbReference>
<feature type="compositionally biased region" description="Polar residues" evidence="10">
    <location>
        <begin position="3583"/>
        <end position="3596"/>
    </location>
</feature>
<feature type="region of interest" description="Disordered" evidence="10">
    <location>
        <begin position="2390"/>
        <end position="2647"/>
    </location>
</feature>
<feature type="compositionally biased region" description="Basic and acidic residues" evidence="10">
    <location>
        <begin position="108"/>
        <end position="148"/>
    </location>
</feature>
<feature type="region of interest" description="Disordered" evidence="10">
    <location>
        <begin position="5320"/>
        <end position="5339"/>
    </location>
</feature>
<feature type="compositionally biased region" description="Basic and acidic residues" evidence="10">
    <location>
        <begin position="2440"/>
        <end position="2483"/>
    </location>
</feature>
<evidence type="ECO:0000259" key="11">
    <source>
        <dbReference type="PROSITE" id="PS51049"/>
    </source>
</evidence>
<feature type="region of interest" description="Disordered" evidence="10">
    <location>
        <begin position="3840"/>
        <end position="3877"/>
    </location>
</feature>
<feature type="topological domain" description="Cytoplasmic" evidence="8">
    <location>
        <begin position="1"/>
        <end position="7734"/>
    </location>
</feature>
<dbReference type="PROSITE" id="PS51060">
    <property type="entry name" value="PARP_ALPHA_HD"/>
    <property type="match status" value="1"/>
</dbReference>
<evidence type="ECO:0000256" key="4">
    <source>
        <dbReference type="ARBA" id="ARBA00022737"/>
    </source>
</evidence>
<feature type="topological domain" description="Perinuclear space" evidence="8">
    <location>
        <begin position="7756"/>
        <end position="7785"/>
    </location>
</feature>
<feature type="compositionally biased region" description="Basic residues" evidence="10">
    <location>
        <begin position="5217"/>
        <end position="5226"/>
    </location>
</feature>
<feature type="compositionally biased region" description="Basic and acidic residues" evidence="10">
    <location>
        <begin position="712"/>
        <end position="749"/>
    </location>
</feature>
<feature type="compositionally biased region" description="Basic and acidic residues" evidence="10">
    <location>
        <begin position="1370"/>
        <end position="1407"/>
    </location>
</feature>
<feature type="region of interest" description="Disordered" evidence="10">
    <location>
        <begin position="4920"/>
        <end position="4970"/>
    </location>
</feature>
<feature type="compositionally biased region" description="Polar residues" evidence="10">
    <location>
        <begin position="75"/>
        <end position="85"/>
    </location>
</feature>
<feature type="compositionally biased region" description="Basic and acidic residues" evidence="10">
    <location>
        <begin position="2961"/>
        <end position="2994"/>
    </location>
</feature>
<feature type="compositionally biased region" description="Low complexity" evidence="10">
    <location>
        <begin position="702"/>
        <end position="711"/>
    </location>
</feature>
<feature type="coiled-coil region" evidence="9">
    <location>
        <begin position="7633"/>
        <end position="7660"/>
    </location>
</feature>
<feature type="compositionally biased region" description="Basic and acidic residues" evidence="10">
    <location>
        <begin position="960"/>
        <end position="1009"/>
    </location>
</feature>
<dbReference type="OrthoDB" id="7617135at2759"/>
<feature type="compositionally biased region" description="Basic and acidic residues" evidence="10">
    <location>
        <begin position="2551"/>
        <end position="2593"/>
    </location>
</feature>
<keyword evidence="9" id="KW-0175">Coiled coil</keyword>
<feature type="region of interest" description="Disordered" evidence="10">
    <location>
        <begin position="42"/>
        <end position="221"/>
    </location>
</feature>
<feature type="region of interest" description="Disordered" evidence="10">
    <location>
        <begin position="516"/>
        <end position="687"/>
    </location>
</feature>
<reference evidence="13 14" key="1">
    <citation type="submission" date="2015-07" db="EMBL/GenBank/DDBJ databases">
        <title>The genome of Habropoda laboriosa.</title>
        <authorList>
            <person name="Pan H."/>
            <person name="Kapheim K."/>
        </authorList>
    </citation>
    <scope>NUCLEOTIDE SEQUENCE [LARGE SCALE GENOMIC DNA]</scope>
    <source>
        <strain evidence="13">0110345459</strain>
    </source>
</reference>
<evidence type="ECO:0000259" key="12">
    <source>
        <dbReference type="PROSITE" id="PS51060"/>
    </source>
</evidence>
<feature type="compositionally biased region" description="Low complexity" evidence="10">
    <location>
        <begin position="3863"/>
        <end position="3875"/>
    </location>
</feature>
<sequence>MDDWSQRVKLLLDQIYTVDPYYVQNNETRLVNQVSYADIAAGRTSPNSRGSSPFRNPRDEAAPTPLAIQVFRPTAQLSRTNNEIQKQPPVVESVRDNVTQQQPAVKQTETRAKEEQSKVEEVPEQREPEIKIEATRHVSKVDSVDSKSRIQSRRGGSVRKEAATEIRRESRERNPSAETENPVDTSRVLEQRREPMVLRNTLAPKEERRGRSASPIWVPGSTSYADILRGKTSRSPSVETGKDASVVGREIRDTVLEESSVESVQGENVDLKVPRVEVDEELEVSGETSVEESSQQVTVENYPQQQTEVVAEVAPEVTPSAVKSHEKSRETPTSWADESMEEYVLMNEKNYENVTRPVPQQVSEVYNYIHPPLPELVGFIGSQIAYPVSSYVYMPAAPPQPIALPHYTESQISFPTEQYVAQPSYIPEPEIYQQNPLQKPQQKPHQPKYKNPPKNPPVVVQNVEEKCLPSQTPPAVDPPAVDPPVAQSVVQPVAQSVVQPVAQSVVQPAVQPVEVSEPEKPVEQEQPVQQPVTASETATVKQKPATSSESKTFSYAQILSQGLSPKPTPTTSAQPWAATTLALRQVKERSRSPVNSTTSSVHENSPPQEARQVRESSVTKQEARQVRESSVTKQEARQEWDTTRRRETRKTHQDAPKSKIPEKRARRGPEHPREKPQKEKVRGNVEQFRQLEVKEVVGVEESGVSKVVSKIGEAEVQKVEEVRQEREVEVQRQDEKEEKVEVRQRGRSQEKKRKPRKKKTEKSVDDEIDKALKEIEDMDKQKKRDKSREQSKSKEPAAMEKPKEESEKKNAKSSEKKKQGRARNKDELESTVKEQVKAKDDTKESKEEKDSEKKNTKDNVRAAKETKAEVRKDESKDSASETRKVEAKEEKPQKESASKKKQRGKEQPGAAKDKPNRDNTKPTKTETDTEQLKKPVEDKSEVKKEKDVKPEVAKNVENVEPVKKQEDAKSAKPAKADKAESKDKARAESKEKAEVKADEPVKPKEQEKSKKGKKQKQVNEQESSKDQMAKKSGQQKEQEKKDVRKAKEEERKVEQSREKEIAKPEEKLEVKKDAKPIEKEEIEAEVEVKAAKDDKDKRVNVKEKKRKDEVKDQRKQEVEAKIDIEEEQKAVISELERAIDTVKEEKMEEKPSEKKVDIKDSKKDSVPKEEIKKEAEPEKQAKAKGGKKSKKEPEVSQKLTPETKDVPEKEEKIVEEKPVKDEKIVAEESKKEILKPEEPAMPAKGQSDKRKGKKSKSPVTAKKEESSKSVSPIEEKKKPEIKEEIQELTPKLDKDSDKIDESKQISVTEEKKEITTEVKEEIGTIQTEEKEDKNVLNIPLETNAQPGAEMTSPDDKTAEIVNTLIELVKEEALQQSKARESVEVSDKERKEETLLPEAPKAKPKLDEPESPGAPSNPKKAGKPKEKIPTPAVEQKEEPKTSQSETVLDRSFSVEDNSSSTTGKALIIEKTVTTVTTTTSMPGSMEVKPPNVKSVKSVEILESIPLPKIVGSKPTELITLRPETVEASLTTRYARVSDDSAVGIPSKASLVEKLASDTGLSSSDYAVYIDSLGEDGQPVLFGSVQDRRRGRSGTPLSAMSVGNAKNDEREIRVIEKERDAIVSMGKSRGDDECKIEEGRVKDEGEAEVLGKEEIGKVVVESDGNVEEVKKDEVVEEKASGVKEVSEEMKKMEEIAVIVESKGNVVEVKKDEIRVEKSSGVKEDVSEEMKKTEEIAKVVVGSEGNVVEEKPSDGKEEVSEEMKKTEEISKVVVESVVEVKKDEIVEEKSFGVKEEVSEEMKKTEEIAKVIVGSEGNVAEEKSSDIKEEVSEEMKKTEEIAKVIVGSEGNVAEEKSSNIKKKVTEEIASDVKEKLLQKEVESKPTKVKGKSADDEKQAEVFVKFEDSKPKEIDVISCYYADLVKPYWFNYHPYTEAESNFYKCFKVVKVVEENAPPCTPPRAKSIERIVQEAIMRKPKEEKQELKDEETTEVENRKMALIDETIKYPVSMFYELEAQWVKSKQAEKKDVPAPLEEFEEQVEKEEKEPVETVEIEKKEKEQPVKVEEVQKEEKKVVELAEDQAKAEISAMFEVEKKEKQPVEIVEIEEKEKEQPVKVEEVQKEEKKAEELAEVQAKEEISAMFEVEKKEKQPVETVDNIQKEIEQPVKVEEVQKEENKAEELMKVQTKEGRPAKLEVRKEKEQPLKIEEVVKEETAEEFSESPLIKDVAETIREMTAIINSTDEILHAAAFVDDEVTDTAKKEKNLAEKKVEEKVKQKEEQVSDKKSKEKSKKEKQPKGEKAKVKMEVPMSIKETEFFEKQDVRVIGAKNVPQTIEQFLREEARASNMQSSDQKEDEMFEESILAEETFLALEPSVEEEMKPAVELTEVQSKKMEEEIIPETLAVTEQKVVEKKPGSEKKKTSKETQAEKKKQEIAPETQTITEQKEKKPVEKAASEKKKASKESKKKEDLKEAAKEEKLIREEPMKPQESIVIEETTEKLANNKALEQTIEEKEAEVIDTNAPQSPVKEDNSKAAENAKKEETKAPAKPGKQKQQKEKPEAKAKSTPEKEAKKQDKQEVGSPESKKKREGKSKKGPEIPTVPQESLTEVLPQEAKKEEIQLEVKESPKEEMKEVPKEEVKEPSEGEIQAPVCTKSWASVVSMKGTTETTNIPEENLQTLNVTSEEVIPEAPKAEKLEQVAEIVPEVPQSLPAQQKPTKEEKKEKRKKDTKQEKSNAEAKTPSVDTNSKSYAQVTASSRRTPTPGVQEDQILFKPIPLKSDENMDKMTEDKEVTLEEASQKSEVSTKAPEAKEETSKPEEIATTDKKIDEQVVEKDSFKEEPISWVEEIEQEEIATKSSAQTVTEAEAAEKTKDSLTEENVEVPKTVEEKAEPPKPTEEKVEIPKAVEEKVEPLRLTEENVEVPKTVEEKAEPPKPTEEKVEIPKAVEEKVEPLRLTEENVEVPKTVEEKAEPPKPTEEKVEIPKAVEEKVEPLRPTEENVEVPKTVEEKVEPPKPTEKIVEAPKPAAEEEKKNETIVEEKVETSKPSEDKMEKDMKQEESTPASKEKSKRKNKQAKKGKREEQDTPVKLASEEIPPPKVETDSITLSTDSSATVTPDTSKEVTDLGKDVTIPEETVKVDTKPEKVEIEEKLLPEVKEEDKDASADVIEQKIVSEQIVVKEETQKELLKDNEKVEIPQKTEEPPSTPPAKETPKKEEKPKDKKDKPEEERTKIEPKEVPKPKPSIIEEKPLKKTIEIKEDKIIPLELVPEKIIKSAEVIINGKLQEEILKIEEIVKPKELEDIQPEIVKELESIIQDTDEIPVETLLDEIESPITLDSIQAQLETEEEFEKCISSEPEIETVDIVIEPAKPKVQFYIADEILVLSPEKKKPIQTPLILKTFSELSNSKFLSLDSGFWPDKHPYHEAERYLFENLANYPKDSPADGINHDSNDPGNFDGDHDGSSLNDRGGNGGPLNSYFMGGPQTERLIADLPGGIGSWSDYSTYLSSENEQRTDQLSTGVIQGKIEEPVSDLSYPVGEPVSQSSSSVCVLTDEKSSKLAFESVPSSSSSSEARKSRSTVVDVSISGEESSTLDQKSSAYSDPRDFSSLPDTPTDHGPDPKEHLGIEKGSTMQQHARIVETEREMEVAEDEADKRIRGIKDIIQERLMVLQLSISNLKGTYLPRDSIDSMLSALMNLLTDLRNYKEEADQMEEELRKIPADTEAQKLLSNLAEVQTRISTLLTQAEQGRATLEGARSQYEQRGHDIHVYKQFLDETDAWLKNIVAGIKEQEPIATNKALQDELSSHAQRVSELESLPEISTLAKVLKNALLEVMSRLQQRQQEICDEEARADETSDRDDATLDQAPSIHSSLDSSSMPSLADVSLQTGQSLLANDVVEKPQQLTKQTSTNQIVPAVCHSLTTQTTDPTLETLPTTQETITIVKTTEGDHEVIEIATKNLPTSSTQEVVQERPDVIADDIVVDMKYQDPTNTDNTTSELNIVHAAPQSFETVLVEPDDVTTEVVVDEDGSKRIIVRKLRRTTVTSRQTTQQHVSSMSTAIGDAPSVVQAFSEATMRDQQVTMTTMKPNGTIETTTKQIYGGRVATGTPFKDVNVEEYESAPQYTHTVTQGHIRDISPQPLEEGILMEGGEYQGKTSSVHAVVQQVTRRVVRKTRKIIRKVTIIDGKETTTEEIIEEPEEIEIDEKNIPHISINVIKQEEQRYVGPDGRQVEEKAVDRVTVEDVTDKECKKDEEIVTDETPMQGPFFGAFAKDMHPSIGFLEPEKEEILPDSKKVVTEEENVSDADIRVEEIVESLEEPAEKEEPVQSPEESLVPSELAEESLKQEFVEKKPEQVDKYEHEHFLVEVNGKKSLRTASQAFIDAEVSAGLQSPSEEIRIRETQVQEEVAKSPIESLTGSEDVASVTKATCKSVDAPVTSETPSIELEGRTVDVEKHPDTIGTVDVLEGKPSIEATTTEAPVSSAIIVPAGVEKTVQISGEQPVQEEKSATPLEARKKEETEVLPINVKQQIVKDSFIPEIDYSVDGFMDEALKPEYKPIFHKVEISLAVRKEGEEIQPTVSVKSQAEPEGTPYRMVKEDVDIRLPADKESKSVIHDKIVQTSPQLSIFTSEKEETSDNVITSEKEDECRVEPAVKPEVETTVDLDRKTEEEIGSPMKSLETKSSTSLLSNIAESMEIDVPLSDSSKNVSDAPQPDITKMLESRELELSLKEETSEVHEEVQTSPEIPLEEPERIETPKIQEVHTQMQTSPLPVLDFSMQTVPEEKLEPVKPSMQHTEMQTSPLKALDFGAQTVAEETPRIEEVSTQTLETPTIKMEEYAVQTSPIEDVEPAAVPAETEEIHVQTVATEVISMEAQTSPTAPSTEMETQTAEKIVVAVEQQTTPPPLEEKVLSESQTISPEKITLDFNTQADLTEQPSVEVVETQTTPEESPRQAVTQETESQTISREQTRETTMQTSPVTISSKVEVCDLSAQTSLEEVKQSMDEQSQTITPDKVETLDSSVQIKTSELVPQVEESVQSIPETREDGMQTIIEFEKPSLVTSSQQTNGVAKIVDERMSVVVKDEEGNVIEATMDVVDSRIDVETPLKLTEIPVAPDVQVQETKDYSGTTRGAEAEEVSGPEECKKVEESLQESSEHVEVKLEPEESIAPLIEEKEVDIEVEQATIELSSGTTDAASKLTDTSQDTTVTEDLSTTEKLDDSNVGKKQKRKRRHKTIEISTPGEKELESIFGQPVESRDVSLKLSYSDVAKKNVGKEKSPPGDAAHLERVSEQAERLDDVEESVQTTPFVVATEPTAVKETQDVWSLSKERVDSSLPSPEPMDTTEEPLSPVETAIVEEERPKIKTYADIISESSKKDQSSWELTHTVPQKGASSKAFLLAETREFEPQHQITQSNQTTKVITDRMQSLRNVKQASHLGNILHIAYLDKMANDEKLVEERAADVRKELSHLREAAQEKDAIALEESLDVIVETISTWLETIKYRVLLSKECPSGPSHVDQTYMELKDEVENVEENIQELKNIWKLVETNYPAEVRNDLQDRLDALMRQVKMIEDATNDGEKYLTNELARWDEFVNGVSKMYRLIEKERELLNDVVEQEASTKWKLQMLDELENTNRCHMWKTASLLATSHELLRDYPGKHIPEETYAAHETTKIIEHEICIERERLYQLLALAEEYEQTLREFANTTKVAENRLQSPISVRGLEYLQDEMQKHRQFFVNLNHCRAILESLEGNLDPETRTKYSDLHEELHSRATSMLDQAASRAQQMALAASRWILLEQGMKEERGWLQVAHQRVPDLQTVTSSDYDQYISLYQSLVTDVATHHARLIQLLNVAQSLQDLVNIEDPEDCYGEALDVIVKLRDNVESSLRRLMAFKESWCNQEALMNRLENWMSTVEKELSKLSDPSGGHIRQFWELKAQYEVHNNIREEANNSFEQALRIIPLSDEMLQRQFHREVQDRWGDVTEQIRNIQEEVTRSISSDEISSNEKLKLLERELNELRMTIDGFHGVLRTGEELDLYIERLTVLFDRISLIQDELGRLGLLPVAESEKVGVLLSAARRIENQIGEELDAAQLLRERLQAIQRGLSRVRKAHQRQSATLDQCEGSERQGSDVVAAAVERCQTVADELAMLWQDIMGLRQMLHTLPTGMRVSVSPVSVERDISNLQDTHTNLEARCSRLLAALNNRLGLWRRFERQLEMVQQSVQEADYMMELLTVQGSVDYDRLLKATERLEGLSGDLGAREVLIGELREAAEPLREGCAAEVREKVEAAVNEAVQAWEDTRAELDALCTKYQHACRLWEQYKDSSAAVKAWVDTQMDSVANLPPEEAVKHIKICEETMAEHKERLAELRGLVAQIASDVGLDASGPLHCEVEALGQRLEDIRETLSCLADAADTRALNQVLARGDLCQTKNFLDSVQQATPDAALVAELLFLDSRSLFANDVTISLTAVSQDESKEQLKLLRNHLLALTCTEPQLQSIKERSLEVVTQEPSVVEVLQLWQKVFRETFQQYHRLSALLVKTQDGATALKLWQEYLSHVQDFLSNDVPSDYNGLSEHRNLCEVHRNLLTDQQNLILTVRAEEGSNLSTTEQFNILTNLHNETLAKIMERHAAVRDRLAAWDRYKMDQSKLLSWLKEVERERGQLHLRFIHLRRLEKILQRIQALLDKLPQGEAQLESLQEQQETLLVNCDEALAVSIRMELAADSQRIANMSASLETWRDFIQRIQKLYVEYDEQTTCISSTFDEISQAFSKTFHARPASLSRTKEQLESVQQLQHRLASMSPDLESLGVITEQLRECLSPSDMKALNQQRSLLYQQHGDLEHQAALLVYRLDERCGLYDRWRDRLGRLITWIEETESRIQDCDSTTPNEPEETLKRLECELQADVALKQRELTWIQNTGQDLIEVAEEEESERLQRSLDEVNERWDRLLATGKARANKLVDLMRTMSTLEKRINELRSWLASVESQLSETFVIETITQNCLEKKLEDHEHLQKTIEAESGNIGDVLNLCEILLSDCDSWKASFNTDTIKNGMEGLERRWTTTCVKSAERKGKIILAWKILQELEKIRSEHEDWLEEIDRSLSELENSLDEISKDESKKVIEKARSILDDIEAHESVNKIIEQNFARLARTGLEPDNLKSLISQTRLLIDKWQTLKPRANAVLLALQQGQKNYRDFITVHGAAVVGLTQVDVRLTRTQHLATPEQKASIRRRLQQLNEIEEELSVQNITLQRADELALKVMQECHPDDVATIQELVDEYQLLWKDIKKRVACLRAEIEGQEKLEVDEAVQVETLKFEQDSAVQVDTLPRLLRMTSSDAYLMELEAALIECNDALDTLEIAVTPDPVAGPGLNATAKNISKLIGSCQSSIELVRHLHSLLMEDGKLSAQTAKASEVAALTNRYENLLLLARTREQQIRELRSPNSDDYTSPCDHDGGRLTCPLCSRRNWAQLESDLWRLEKWLEFAEGTQSEQHSPPSNIEQLEDVIQDHREFLLDLDSHKSILVSLNTVGAHLADHNEDLCRASQLRDRLTIANTRWDKVCTLAAHWQEQLQVSLMSNQQFHRIIEELLSWLEKTEISIRASEPVDLTESPEIMTAKYNKFRELRSDLERCEPRVLSLQRSANQLLDEKGETRGRLQELRLRLQSLRRLTGIYALKLGSALGMDPRDVGLAATTTSLASLSHDLLDEAASGTVQPHDAPDTDGDDGERTVLSRGYRFLGRVLRISLPIQALMLLVLGVASLVPSAEEDYSCMLSNNLARSFTPMVVYPNGPPPI</sequence>
<keyword evidence="4" id="KW-0677">Repeat</keyword>
<feature type="compositionally biased region" description="Basic and acidic residues" evidence="10">
    <location>
        <begin position="2610"/>
        <end position="2640"/>
    </location>
</feature>
<dbReference type="Pfam" id="PF10541">
    <property type="entry name" value="KASH"/>
    <property type="match status" value="1"/>
</dbReference>
<proteinExistence type="inferred from homology"/>
<feature type="compositionally biased region" description="Basic and acidic residues" evidence="10">
    <location>
        <begin position="3174"/>
        <end position="3198"/>
    </location>
</feature>
<feature type="coiled-coil region" evidence="9">
    <location>
        <begin position="5438"/>
        <end position="5465"/>
    </location>
</feature>
<feature type="domain" description="KASH" evidence="11">
    <location>
        <begin position="7726"/>
        <end position="7785"/>
    </location>
</feature>
<feature type="compositionally biased region" description="Basic and acidic residues" evidence="10">
    <location>
        <begin position="2405"/>
        <end position="2431"/>
    </location>
</feature>
<dbReference type="PANTHER" id="PTHR47535:SF10">
    <property type="entry name" value="MUSCLE-SPECIFIC PROTEIN 300 KDA"/>
    <property type="match status" value="1"/>
</dbReference>
<feature type="region of interest" description="Disordered" evidence="10">
    <location>
        <begin position="702"/>
        <end position="1127"/>
    </location>
</feature>
<feature type="compositionally biased region" description="Basic and acidic residues" evidence="10">
    <location>
        <begin position="1086"/>
        <end position="1127"/>
    </location>
</feature>
<feature type="compositionally biased region" description="Basic and acidic residues" evidence="10">
    <location>
        <begin position="3115"/>
        <end position="3124"/>
    </location>
</feature>
<dbReference type="GO" id="GO:0007097">
    <property type="term" value="P:nuclear migration"/>
    <property type="evidence" value="ECO:0007669"/>
    <property type="project" value="TreeGrafter"/>
</dbReference>
<evidence type="ECO:0000256" key="5">
    <source>
        <dbReference type="ARBA" id="ARBA00022989"/>
    </source>
</evidence>
<dbReference type="FunFam" id="1.20.58.60:FF:000171">
    <property type="entry name" value="Uncharacterized protein, isoform B"/>
    <property type="match status" value="1"/>
</dbReference>
<evidence type="ECO:0000313" key="13">
    <source>
        <dbReference type="EMBL" id="KOC68344.1"/>
    </source>
</evidence>
<feature type="region of interest" description="Disordered" evidence="10">
    <location>
        <begin position="3555"/>
        <end position="3628"/>
    </location>
</feature>
<feature type="compositionally biased region" description="Basic and acidic residues" evidence="10">
    <location>
        <begin position="5134"/>
        <end position="5156"/>
    </location>
</feature>
<dbReference type="Proteomes" id="UP000053825">
    <property type="component" value="Unassembled WGS sequence"/>
</dbReference>